<keyword evidence="2" id="KW-1185">Reference proteome</keyword>
<dbReference type="VEuPathDB" id="FungiDB:LEMA_P097390.1"/>
<dbReference type="InParanoid" id="E5A3Y5"/>
<reference evidence="2" key="1">
    <citation type="journal article" date="2011" name="Nat. Commun.">
        <title>Effector diversification within compartments of the Leptosphaeria maculans genome affected by Repeat-Induced Point mutations.</title>
        <authorList>
            <person name="Rouxel T."/>
            <person name="Grandaubert J."/>
            <person name="Hane J.K."/>
            <person name="Hoede C."/>
            <person name="van de Wouw A.P."/>
            <person name="Couloux A."/>
            <person name="Dominguez V."/>
            <person name="Anthouard V."/>
            <person name="Bally P."/>
            <person name="Bourras S."/>
            <person name="Cozijnsen A.J."/>
            <person name="Ciuffetti L.M."/>
            <person name="Degrave A."/>
            <person name="Dilmaghani A."/>
            <person name="Duret L."/>
            <person name="Fudal I."/>
            <person name="Goodwin S.B."/>
            <person name="Gout L."/>
            <person name="Glaser N."/>
            <person name="Linglin J."/>
            <person name="Kema G.H.J."/>
            <person name="Lapalu N."/>
            <person name="Lawrence C.B."/>
            <person name="May K."/>
            <person name="Meyer M."/>
            <person name="Ollivier B."/>
            <person name="Poulain J."/>
            <person name="Schoch C.L."/>
            <person name="Simon A."/>
            <person name="Spatafora J.W."/>
            <person name="Stachowiak A."/>
            <person name="Turgeon B.G."/>
            <person name="Tyler B.M."/>
            <person name="Vincent D."/>
            <person name="Weissenbach J."/>
            <person name="Amselem J."/>
            <person name="Quesneville H."/>
            <person name="Oliver R.P."/>
            <person name="Wincker P."/>
            <person name="Balesdent M.-H."/>
            <person name="Howlett B.J."/>
        </authorList>
    </citation>
    <scope>NUCLEOTIDE SEQUENCE [LARGE SCALE GENOMIC DNA]</scope>
    <source>
        <strain evidence="2">JN3 / isolate v23.1.3 / race Av1-4-5-6-7-8</strain>
    </source>
</reference>
<evidence type="ECO:0000313" key="1">
    <source>
        <dbReference type="EMBL" id="CBX98330.1"/>
    </source>
</evidence>
<protein>
    <submittedName>
        <fullName evidence="1">Predicted protein</fullName>
    </submittedName>
</protein>
<dbReference type="AlphaFoldDB" id="E5A3Y5"/>
<name>E5A3Y5_LEPMJ</name>
<gene>
    <name evidence="1" type="ORF">LEMA_P097390.1</name>
</gene>
<dbReference type="EMBL" id="FP929133">
    <property type="protein sequence ID" value="CBX98330.1"/>
    <property type="molecule type" value="Genomic_DNA"/>
</dbReference>
<proteinExistence type="predicted"/>
<dbReference type="Proteomes" id="UP000002668">
    <property type="component" value="Genome"/>
</dbReference>
<organism evidence="2">
    <name type="scientific">Leptosphaeria maculans (strain JN3 / isolate v23.1.3 / race Av1-4-5-6-7-8)</name>
    <name type="common">Blackleg fungus</name>
    <name type="synonym">Phoma lingam</name>
    <dbReference type="NCBI Taxonomy" id="985895"/>
    <lineage>
        <taxon>Eukaryota</taxon>
        <taxon>Fungi</taxon>
        <taxon>Dikarya</taxon>
        <taxon>Ascomycota</taxon>
        <taxon>Pezizomycotina</taxon>
        <taxon>Dothideomycetes</taxon>
        <taxon>Pleosporomycetidae</taxon>
        <taxon>Pleosporales</taxon>
        <taxon>Pleosporineae</taxon>
        <taxon>Leptosphaeriaceae</taxon>
        <taxon>Plenodomus</taxon>
        <taxon>Plenodomus lingam/Leptosphaeria maculans species complex</taxon>
    </lineage>
</organism>
<evidence type="ECO:0000313" key="2">
    <source>
        <dbReference type="Proteomes" id="UP000002668"/>
    </source>
</evidence>
<sequence>MITYHSSRELVGSYTFSGFQTVCAAVQDCGAGSSSRRQIVCNAPLYNPGQVEACKRKAERCSVEVPRIVRCKEGETCLPGVCRQDDPTWMVCYRVCCTKPGPTPSPSPSSKPPPVLV</sequence>
<accession>E5A3Y5</accession>
<dbReference type="HOGENOM" id="CLU_2085268_0_0_1"/>